<protein>
    <submittedName>
        <fullName evidence="2">Uncharacterized protein</fullName>
    </submittedName>
</protein>
<dbReference type="RefSeq" id="WP_097280125.1">
    <property type="nucleotide sequence ID" value="NZ_OCNJ01000007.1"/>
</dbReference>
<evidence type="ECO:0000313" key="3">
    <source>
        <dbReference type="Proteomes" id="UP000219621"/>
    </source>
</evidence>
<feature type="transmembrane region" description="Helical" evidence="1">
    <location>
        <begin position="6"/>
        <end position="27"/>
    </location>
</feature>
<keyword evidence="3" id="KW-1185">Reference proteome</keyword>
<name>A0A286GQU9_9PROT</name>
<dbReference type="AlphaFoldDB" id="A0A286GQU9"/>
<dbReference type="EMBL" id="OCNJ01000007">
    <property type="protein sequence ID" value="SOD97556.1"/>
    <property type="molecule type" value="Genomic_DNA"/>
</dbReference>
<keyword evidence="1" id="KW-1133">Transmembrane helix</keyword>
<keyword evidence="1" id="KW-0472">Membrane</keyword>
<gene>
    <name evidence="2" type="ORF">SAMN05421508_1075</name>
</gene>
<keyword evidence="1" id="KW-0812">Transmembrane</keyword>
<evidence type="ECO:0000313" key="2">
    <source>
        <dbReference type="EMBL" id="SOD97556.1"/>
    </source>
</evidence>
<evidence type="ECO:0000256" key="1">
    <source>
        <dbReference type="SAM" id="Phobius"/>
    </source>
</evidence>
<sequence length="123" mass="12240">MKALKALVAVMGILIVLGLVLLGWGIYTKMQKPGTVSTAAGPVVEAPLAGTAPAAPAAAPQPPAATFGTVTLAEPPSTEIEAVGVAEGRILLRLGGGGKPDRVVVLRAADGARLGTIELTVQP</sequence>
<reference evidence="2 3" key="1">
    <citation type="submission" date="2017-09" db="EMBL/GenBank/DDBJ databases">
        <authorList>
            <person name="Ehlers B."/>
            <person name="Leendertz F.H."/>
        </authorList>
    </citation>
    <scope>NUCLEOTIDE SEQUENCE [LARGE SCALE GENOMIC DNA]</scope>
    <source>
        <strain evidence="2 3">USBA 140</strain>
    </source>
</reference>
<organism evidence="2 3">
    <name type="scientific">Caenispirillum bisanense</name>
    <dbReference type="NCBI Taxonomy" id="414052"/>
    <lineage>
        <taxon>Bacteria</taxon>
        <taxon>Pseudomonadati</taxon>
        <taxon>Pseudomonadota</taxon>
        <taxon>Alphaproteobacteria</taxon>
        <taxon>Rhodospirillales</taxon>
        <taxon>Novispirillaceae</taxon>
        <taxon>Caenispirillum</taxon>
    </lineage>
</organism>
<proteinExistence type="predicted"/>
<accession>A0A286GQU9</accession>
<dbReference type="Proteomes" id="UP000219621">
    <property type="component" value="Unassembled WGS sequence"/>
</dbReference>